<evidence type="ECO:0000313" key="2">
    <source>
        <dbReference type="EMBL" id="MCM1989959.1"/>
    </source>
</evidence>
<dbReference type="Gene3D" id="2.60.320.10">
    <property type="entry name" value="N-utilization substance G protein NusG, insert domain"/>
    <property type="match status" value="1"/>
</dbReference>
<feature type="transmembrane region" description="Helical" evidence="1">
    <location>
        <begin position="6"/>
        <end position="22"/>
    </location>
</feature>
<protein>
    <submittedName>
        <fullName evidence="2">NusG domain II-containing protein</fullName>
    </submittedName>
</protein>
<keyword evidence="3" id="KW-1185">Reference proteome</keyword>
<keyword evidence="1" id="KW-0472">Membrane</keyword>
<keyword evidence="1" id="KW-0812">Transmembrane</keyword>
<dbReference type="AlphaFoldDB" id="A0A9J6NZI5"/>
<reference evidence="2" key="2">
    <citation type="submission" date="2021-04" db="EMBL/GenBank/DDBJ databases">
        <authorList>
            <person name="Dong X."/>
        </authorList>
    </citation>
    <scope>NUCLEOTIDE SEQUENCE</scope>
    <source>
        <strain evidence="2">ZWT</strain>
    </source>
</reference>
<organism evidence="2 3">
    <name type="scientific">Oceanirhabdus seepicola</name>
    <dbReference type="NCBI Taxonomy" id="2828781"/>
    <lineage>
        <taxon>Bacteria</taxon>
        <taxon>Bacillati</taxon>
        <taxon>Bacillota</taxon>
        <taxon>Clostridia</taxon>
        <taxon>Eubacteriales</taxon>
        <taxon>Clostridiaceae</taxon>
        <taxon>Oceanirhabdus</taxon>
    </lineage>
</organism>
<reference evidence="2" key="1">
    <citation type="journal article" date="2021" name="mSystems">
        <title>Bacteria and Archaea Synergistically Convert Glycine Betaine to Biogenic Methane in the Formosa Cold Seep of the South China Sea.</title>
        <authorList>
            <person name="Li L."/>
            <person name="Zhang W."/>
            <person name="Zhang S."/>
            <person name="Song L."/>
            <person name="Sun Q."/>
            <person name="Zhang H."/>
            <person name="Xiang H."/>
            <person name="Dong X."/>
        </authorList>
    </citation>
    <scope>NUCLEOTIDE SEQUENCE</scope>
    <source>
        <strain evidence="2">ZWT</strain>
    </source>
</reference>
<dbReference type="InterPro" id="IPR038690">
    <property type="entry name" value="NusG_2_sf"/>
</dbReference>
<name>A0A9J6NZI5_9CLOT</name>
<comment type="caution">
    <text evidence="2">The sequence shown here is derived from an EMBL/GenBank/DDBJ whole genome shotgun (WGS) entry which is preliminary data.</text>
</comment>
<dbReference type="CDD" id="cd09911">
    <property type="entry name" value="Lin0431_like"/>
    <property type="match status" value="1"/>
</dbReference>
<accession>A0A9J6NZI5</accession>
<proteinExistence type="predicted"/>
<dbReference type="EMBL" id="JAGSOJ010000002">
    <property type="protein sequence ID" value="MCM1989959.1"/>
    <property type="molecule type" value="Genomic_DNA"/>
</dbReference>
<dbReference type="Pfam" id="PF07009">
    <property type="entry name" value="NusG_II"/>
    <property type="match status" value="1"/>
</dbReference>
<sequence length="130" mass="14660">MKKVDIIVLVIILVAVVGLFGFNKYKRDYVEKNSSEIYVDIYANQELYKSIPLTDKLEEVTEIETPLGKNIVKIHDGGVEMIEADCNDSICEKTGFINEVGQMIVCLPHEVLVEIRGDINVEDKIDEVSN</sequence>
<dbReference type="Proteomes" id="UP001056429">
    <property type="component" value="Unassembled WGS sequence"/>
</dbReference>
<keyword evidence="1" id="KW-1133">Transmembrane helix</keyword>
<evidence type="ECO:0000256" key="1">
    <source>
        <dbReference type="SAM" id="Phobius"/>
    </source>
</evidence>
<dbReference type="RefSeq" id="WP_250859007.1">
    <property type="nucleotide sequence ID" value="NZ_JAGSOJ010000002.1"/>
</dbReference>
<gene>
    <name evidence="2" type="ORF">KDK92_09415</name>
</gene>
<evidence type="ECO:0000313" key="3">
    <source>
        <dbReference type="Proteomes" id="UP001056429"/>
    </source>
</evidence>